<dbReference type="AlphaFoldDB" id="A0A0A2JS95"/>
<protein>
    <submittedName>
        <fullName evidence="2">Glycoside hydrolase, family 31</fullName>
    </submittedName>
</protein>
<keyword evidence="2" id="KW-0378">Hydrolase</keyword>
<dbReference type="VEuPathDB" id="FungiDB:PEXP_022630"/>
<dbReference type="EMBL" id="JQFZ01000121">
    <property type="protein sequence ID" value="KGO58307.1"/>
    <property type="molecule type" value="Genomic_DNA"/>
</dbReference>
<dbReference type="Gene3D" id="2.60.40.1180">
    <property type="entry name" value="Golgi alpha-mannosidase II"/>
    <property type="match status" value="1"/>
</dbReference>
<name>A0A0A2JS95_PENEN</name>
<evidence type="ECO:0000313" key="3">
    <source>
        <dbReference type="Proteomes" id="UP000030143"/>
    </source>
</evidence>
<dbReference type="RefSeq" id="XP_016599801.1">
    <property type="nucleotide sequence ID" value="XM_016744088.1"/>
</dbReference>
<comment type="caution">
    <text evidence="2">The sequence shown here is derived from an EMBL/GenBank/DDBJ whole genome shotgun (WGS) entry which is preliminary data.</text>
</comment>
<dbReference type="STRING" id="27334.A0A0A2JS95"/>
<sequence length="88" mass="9869">MFDSLAKSRRRILETESNNLGWPLLRMPVLYHPDDEVGKAISYQSFYLDSYFYVAPVLDPGCTSVNVYFPAIIKLSLTFGLAGSTMVA</sequence>
<dbReference type="HOGENOM" id="CLU_2469799_0_0_1"/>
<organism evidence="2 3">
    <name type="scientific">Penicillium expansum</name>
    <name type="common">Blue mold rot fungus</name>
    <dbReference type="NCBI Taxonomy" id="27334"/>
    <lineage>
        <taxon>Eukaryota</taxon>
        <taxon>Fungi</taxon>
        <taxon>Dikarya</taxon>
        <taxon>Ascomycota</taxon>
        <taxon>Pezizomycotina</taxon>
        <taxon>Eurotiomycetes</taxon>
        <taxon>Eurotiomycetidae</taxon>
        <taxon>Eurotiales</taxon>
        <taxon>Aspergillaceae</taxon>
        <taxon>Penicillium</taxon>
    </lineage>
</organism>
<evidence type="ECO:0000313" key="2">
    <source>
        <dbReference type="EMBL" id="KGO58307.1"/>
    </source>
</evidence>
<gene>
    <name evidence="2" type="ORF">PEX2_068170</name>
</gene>
<dbReference type="InterPro" id="IPR048395">
    <property type="entry name" value="Glyco_hydro_31_C"/>
</dbReference>
<dbReference type="Pfam" id="PF21365">
    <property type="entry name" value="Glyco_hydro_31_3rd"/>
    <property type="match status" value="1"/>
</dbReference>
<proteinExistence type="predicted"/>
<reference evidence="2 3" key="1">
    <citation type="journal article" date="2015" name="Mol. Plant Microbe Interact.">
        <title>Genome, transcriptome, and functional analyses of Penicillium expansum provide new insights into secondary metabolism and pathogenicity.</title>
        <authorList>
            <person name="Ballester A.R."/>
            <person name="Marcet-Houben M."/>
            <person name="Levin E."/>
            <person name="Sela N."/>
            <person name="Selma-Lazaro C."/>
            <person name="Carmona L."/>
            <person name="Wisniewski M."/>
            <person name="Droby S."/>
            <person name="Gonzalez-Candelas L."/>
            <person name="Gabaldon T."/>
        </authorList>
    </citation>
    <scope>NUCLEOTIDE SEQUENCE [LARGE SCALE GENOMIC DNA]</scope>
    <source>
        <strain evidence="2 3">MD-8</strain>
    </source>
</reference>
<feature type="domain" description="Glycosyl hydrolase family 31 C-terminal" evidence="1">
    <location>
        <begin position="21"/>
        <end position="71"/>
    </location>
</feature>
<dbReference type="Proteomes" id="UP000030143">
    <property type="component" value="Unassembled WGS sequence"/>
</dbReference>
<evidence type="ECO:0000259" key="1">
    <source>
        <dbReference type="Pfam" id="PF21365"/>
    </source>
</evidence>
<dbReference type="InterPro" id="IPR013780">
    <property type="entry name" value="Glyco_hydro_b"/>
</dbReference>
<accession>A0A0A2JS95</accession>
<keyword evidence="3" id="KW-1185">Reference proteome</keyword>
<dbReference type="GO" id="GO:0016787">
    <property type="term" value="F:hydrolase activity"/>
    <property type="evidence" value="ECO:0007669"/>
    <property type="project" value="UniProtKB-KW"/>
</dbReference>
<dbReference type="GeneID" id="27679508"/>